<keyword evidence="1" id="KW-0732">Signal</keyword>
<dbReference type="RefSeq" id="WP_271278335.1">
    <property type="nucleotide sequence ID" value="NZ_BAABFD010000014.1"/>
</dbReference>
<sequence length="429" mass="45529">MKLGSRKTMWVAALSAAMLTAAACGSGDGGEGGGGGGDGGKVTITFSYWGSDARQKLTDQAIQKFEEKNPTIDVEGDFSNWDSYYEKLATKVAANDAPDVLSIEIRGLSEYAGRGALMDLAGKLPTADLDQQVLSSGQIDGKQYAIPTGVNAFSMLANPAALEKAKKELPDDSTWTWDQWAALAQEISATGAATGAEYNFNPAWLQIYAAQRGEKFYDGTKIGMSVDTLKSWWAIHQKLIETKGSPDAAKSEEIGDTGPEQSLLGTNEGAMGMWWSNQLNALTKSSGQDMTLLRMPKLEGATTSGMFLQPAMFYAASAKTEKADAAGKFIDFLVNDPDAAGILLSDRGLPTNSKVLAAVKDKLPPADQKTLAFIDEVKSELSPIEAPPKGALEMEDILERASEEVVFGRATPDAAAAKFLEEANAAIAG</sequence>
<dbReference type="Pfam" id="PF13416">
    <property type="entry name" value="SBP_bac_8"/>
    <property type="match status" value="1"/>
</dbReference>
<gene>
    <name evidence="2" type="ORF">OUY24_27040</name>
</gene>
<dbReference type="SUPFAM" id="SSF53850">
    <property type="entry name" value="Periplasmic binding protein-like II"/>
    <property type="match status" value="1"/>
</dbReference>
<evidence type="ECO:0000256" key="1">
    <source>
        <dbReference type="SAM" id="SignalP"/>
    </source>
</evidence>
<feature type="signal peptide" evidence="1">
    <location>
        <begin position="1"/>
        <end position="23"/>
    </location>
</feature>
<protein>
    <submittedName>
        <fullName evidence="2">Extracellular solute-binding protein</fullName>
    </submittedName>
</protein>
<dbReference type="PANTHER" id="PTHR43649:SF12">
    <property type="entry name" value="DIACETYLCHITOBIOSE BINDING PROTEIN DASA"/>
    <property type="match status" value="1"/>
</dbReference>
<organism evidence="2 3">
    <name type="scientific">Nonomuraea ferruginea</name>
    <dbReference type="NCBI Taxonomy" id="46174"/>
    <lineage>
        <taxon>Bacteria</taxon>
        <taxon>Bacillati</taxon>
        <taxon>Actinomycetota</taxon>
        <taxon>Actinomycetes</taxon>
        <taxon>Streptosporangiales</taxon>
        <taxon>Streptosporangiaceae</taxon>
        <taxon>Nonomuraea</taxon>
    </lineage>
</organism>
<evidence type="ECO:0000313" key="2">
    <source>
        <dbReference type="EMBL" id="MDA0644300.1"/>
    </source>
</evidence>
<proteinExistence type="predicted"/>
<dbReference type="Proteomes" id="UP001212498">
    <property type="component" value="Unassembled WGS sequence"/>
</dbReference>
<dbReference type="PANTHER" id="PTHR43649">
    <property type="entry name" value="ARABINOSE-BINDING PROTEIN-RELATED"/>
    <property type="match status" value="1"/>
</dbReference>
<dbReference type="Gene3D" id="3.40.190.10">
    <property type="entry name" value="Periplasmic binding protein-like II"/>
    <property type="match status" value="2"/>
</dbReference>
<feature type="chain" id="PRO_5046350603" evidence="1">
    <location>
        <begin position="24"/>
        <end position="429"/>
    </location>
</feature>
<dbReference type="EMBL" id="JAPNUD010000093">
    <property type="protein sequence ID" value="MDA0644300.1"/>
    <property type="molecule type" value="Genomic_DNA"/>
</dbReference>
<dbReference type="PROSITE" id="PS51257">
    <property type="entry name" value="PROKAR_LIPOPROTEIN"/>
    <property type="match status" value="1"/>
</dbReference>
<reference evidence="2 3" key="1">
    <citation type="submission" date="2022-11" db="EMBL/GenBank/DDBJ databases">
        <title>Nonomuraea corallina sp. nov., a new species of the genus Nonomuraea isolated from sea side sediment in Thai sea.</title>
        <authorList>
            <person name="Ngamcharungchit C."/>
            <person name="Matsumoto A."/>
            <person name="Suriyachadkun C."/>
            <person name="Panbangred W."/>
            <person name="Inahashi Y."/>
            <person name="Intra B."/>
        </authorList>
    </citation>
    <scope>NUCLEOTIDE SEQUENCE [LARGE SCALE GENOMIC DNA]</scope>
    <source>
        <strain evidence="2 3">DSM 43553</strain>
    </source>
</reference>
<keyword evidence="3" id="KW-1185">Reference proteome</keyword>
<comment type="caution">
    <text evidence="2">The sequence shown here is derived from an EMBL/GenBank/DDBJ whole genome shotgun (WGS) entry which is preliminary data.</text>
</comment>
<evidence type="ECO:0000313" key="3">
    <source>
        <dbReference type="Proteomes" id="UP001212498"/>
    </source>
</evidence>
<dbReference type="InterPro" id="IPR050490">
    <property type="entry name" value="Bact_solute-bd_prot1"/>
</dbReference>
<name>A0ABT4T593_9ACTN</name>
<accession>A0ABT4T593</accession>
<dbReference type="InterPro" id="IPR006059">
    <property type="entry name" value="SBP"/>
</dbReference>